<evidence type="ECO:0000313" key="3">
    <source>
        <dbReference type="Proteomes" id="UP000078576"/>
    </source>
</evidence>
<dbReference type="InterPro" id="IPR052897">
    <property type="entry name" value="Sec-Metab_Biosynth_Hydrolase"/>
</dbReference>
<dbReference type="GO" id="GO:0016787">
    <property type="term" value="F:hydrolase activity"/>
    <property type="evidence" value="ECO:0007669"/>
    <property type="project" value="UniProtKB-KW"/>
</dbReference>
<reference evidence="3" key="1">
    <citation type="submission" date="2014-12" db="EMBL/GenBank/DDBJ databases">
        <title>Genome Sequence of Valsa Canker Pathogens Uncovers a Specific Adaption of Colonization on Woody Bark.</title>
        <authorList>
            <person name="Yin Z."/>
            <person name="Liu H."/>
            <person name="Gao X."/>
            <person name="Li Z."/>
            <person name="Song N."/>
            <person name="Ke X."/>
            <person name="Dai Q."/>
            <person name="Wu Y."/>
            <person name="Sun Y."/>
            <person name="Xu J.-R."/>
            <person name="Kang Z.K."/>
            <person name="Wang L."/>
            <person name="Huang L."/>
        </authorList>
    </citation>
    <scope>NUCLEOTIDE SEQUENCE [LARGE SCALE GENOMIC DNA]</scope>
    <source>
        <strain evidence="3">SXYL134</strain>
    </source>
</reference>
<evidence type="ECO:0000259" key="1">
    <source>
        <dbReference type="Pfam" id="PF12697"/>
    </source>
</evidence>
<dbReference type="AlphaFoldDB" id="A0A194VFY6"/>
<dbReference type="InterPro" id="IPR000073">
    <property type="entry name" value="AB_hydrolase_1"/>
</dbReference>
<dbReference type="EMBL" id="KN714833">
    <property type="protein sequence ID" value="KUI62784.1"/>
    <property type="molecule type" value="Genomic_DNA"/>
</dbReference>
<dbReference type="OrthoDB" id="1263307at2759"/>
<dbReference type="Pfam" id="PF12697">
    <property type="entry name" value="Abhydrolase_6"/>
    <property type="match status" value="1"/>
</dbReference>
<keyword evidence="2" id="KW-0378">Hydrolase</keyword>
<evidence type="ECO:0000313" key="2">
    <source>
        <dbReference type="EMBL" id="KUI62784.1"/>
    </source>
</evidence>
<dbReference type="InterPro" id="IPR029058">
    <property type="entry name" value="AB_hydrolase_fold"/>
</dbReference>
<accession>A0A194VFY6</accession>
<dbReference type="Proteomes" id="UP000078576">
    <property type="component" value="Unassembled WGS sequence"/>
</dbReference>
<name>A0A194VFY6_CYTMA</name>
<sequence length="260" mass="27987">MSTPSILLVPGSFSLPEFYDEVVRVVRAGGIDIEALHLPSVGVASGLGREGTPPSMYDDAAFIAERTTKLADEGREVMIVAHSYGGVPASESAKGMSESDRQRQGKQGGLVRIAYLTALVPAVGSAALDVLASIPQDRRPELTIDGNGWMVHLPRDSAAIVFSGLPREEGEAWIRRFPQHSAVSFTSPLTHAGYLDVPVSYLVCEDDLTIPVKVQRDGIEMIERESGIKVDVTTIKTDHCPMASAPHLMANWILRLATQG</sequence>
<protein>
    <submittedName>
        <fullName evidence="2">Pyrethroid hydrolase</fullName>
    </submittedName>
</protein>
<feature type="domain" description="AB hydrolase-1" evidence="1">
    <location>
        <begin position="6"/>
        <end position="250"/>
    </location>
</feature>
<dbReference type="PANTHER" id="PTHR37017">
    <property type="entry name" value="AB HYDROLASE-1 DOMAIN-CONTAINING PROTEIN-RELATED"/>
    <property type="match status" value="1"/>
</dbReference>
<proteinExistence type="predicted"/>
<dbReference type="Gene3D" id="3.40.50.1820">
    <property type="entry name" value="alpha/beta hydrolase"/>
    <property type="match status" value="1"/>
</dbReference>
<gene>
    <name evidence="2" type="ORF">VP1G_09916</name>
</gene>
<organism evidence="2 3">
    <name type="scientific">Cytospora mali</name>
    <name type="common">Apple Valsa canker fungus</name>
    <name type="synonym">Valsa mali</name>
    <dbReference type="NCBI Taxonomy" id="578113"/>
    <lineage>
        <taxon>Eukaryota</taxon>
        <taxon>Fungi</taxon>
        <taxon>Dikarya</taxon>
        <taxon>Ascomycota</taxon>
        <taxon>Pezizomycotina</taxon>
        <taxon>Sordariomycetes</taxon>
        <taxon>Sordariomycetidae</taxon>
        <taxon>Diaporthales</taxon>
        <taxon>Cytosporaceae</taxon>
        <taxon>Cytospora</taxon>
    </lineage>
</organism>
<dbReference type="SUPFAM" id="SSF53474">
    <property type="entry name" value="alpha/beta-Hydrolases"/>
    <property type="match status" value="1"/>
</dbReference>
<keyword evidence="3" id="KW-1185">Reference proteome</keyword>
<dbReference type="PANTHER" id="PTHR37017:SF13">
    <property type="entry name" value="AB HYDROLASE-1 DOMAIN-CONTAINING PROTEIN"/>
    <property type="match status" value="1"/>
</dbReference>